<dbReference type="SUPFAM" id="SSF52540">
    <property type="entry name" value="P-loop containing nucleoside triphosphate hydrolases"/>
    <property type="match status" value="2"/>
</dbReference>
<dbReference type="PANTHER" id="PTHR43790:SF9">
    <property type="entry name" value="GALACTOFURANOSE TRANSPORTER ATP-BINDING PROTEIN YTFR"/>
    <property type="match status" value="1"/>
</dbReference>
<organism evidence="6 7">
    <name type="scientific">Aequitasia blattaphilus</name>
    <dbReference type="NCBI Taxonomy" id="2949332"/>
    <lineage>
        <taxon>Bacteria</taxon>
        <taxon>Bacillati</taxon>
        <taxon>Bacillota</taxon>
        <taxon>Clostridia</taxon>
        <taxon>Lachnospirales</taxon>
        <taxon>Lachnospiraceae</taxon>
        <taxon>Aequitasia</taxon>
    </lineage>
</organism>
<accession>A0ABT1EA37</accession>
<dbReference type="PROSITE" id="PS50893">
    <property type="entry name" value="ABC_TRANSPORTER_2"/>
    <property type="match status" value="2"/>
</dbReference>
<comment type="caution">
    <text evidence="6">The sequence shown here is derived from an EMBL/GenBank/DDBJ whole genome shotgun (WGS) entry which is preliminary data.</text>
</comment>
<reference evidence="6 7" key="1">
    <citation type="journal article" date="2022" name="Genome Biol. Evol.">
        <title>Host diet, physiology and behaviors set the stage for Lachnospiraceae cladogenesis.</title>
        <authorList>
            <person name="Vera-Ponce De Leon A."/>
            <person name="Schneider M."/>
            <person name="Jahnes B.C."/>
            <person name="Sadowski V."/>
            <person name="Camuy-Velez L.A."/>
            <person name="Duan J."/>
            <person name="Sabree Z.L."/>
        </authorList>
    </citation>
    <scope>NUCLEOTIDE SEQUENCE [LARGE SCALE GENOMIC DNA]</scope>
    <source>
        <strain evidence="6 7">PAL113</strain>
    </source>
</reference>
<proteinExistence type="predicted"/>
<evidence type="ECO:0000256" key="4">
    <source>
        <dbReference type="ARBA" id="ARBA00022840"/>
    </source>
</evidence>
<dbReference type="GO" id="GO:0005524">
    <property type="term" value="F:ATP binding"/>
    <property type="evidence" value="ECO:0007669"/>
    <property type="project" value="UniProtKB-KW"/>
</dbReference>
<dbReference type="RefSeq" id="WP_262066492.1">
    <property type="nucleotide sequence ID" value="NZ_JAMXOD010000013.1"/>
</dbReference>
<dbReference type="InterPro" id="IPR027417">
    <property type="entry name" value="P-loop_NTPase"/>
</dbReference>
<evidence type="ECO:0000313" key="6">
    <source>
        <dbReference type="EMBL" id="MCP1102706.1"/>
    </source>
</evidence>
<keyword evidence="4 6" id="KW-0067">ATP-binding</keyword>
<protein>
    <submittedName>
        <fullName evidence="6">Sugar ABC transporter ATP-binding protein</fullName>
    </submittedName>
</protein>
<dbReference type="InterPro" id="IPR050107">
    <property type="entry name" value="ABC_carbohydrate_import_ATPase"/>
</dbReference>
<dbReference type="PANTHER" id="PTHR43790">
    <property type="entry name" value="CARBOHYDRATE TRANSPORT ATP-BINDING PROTEIN MG119-RELATED"/>
    <property type="match status" value="1"/>
</dbReference>
<dbReference type="CDD" id="cd03216">
    <property type="entry name" value="ABC_Carb_Monos_I"/>
    <property type="match status" value="1"/>
</dbReference>
<gene>
    <name evidence="6" type="ORF">NK125_09785</name>
</gene>
<dbReference type="Gene3D" id="3.40.50.300">
    <property type="entry name" value="P-loop containing nucleotide triphosphate hydrolases"/>
    <property type="match status" value="2"/>
</dbReference>
<dbReference type="SMART" id="SM00382">
    <property type="entry name" value="AAA"/>
    <property type="match status" value="2"/>
</dbReference>
<evidence type="ECO:0000313" key="7">
    <source>
        <dbReference type="Proteomes" id="UP001523566"/>
    </source>
</evidence>
<dbReference type="InterPro" id="IPR003593">
    <property type="entry name" value="AAA+_ATPase"/>
</dbReference>
<evidence type="ECO:0000256" key="3">
    <source>
        <dbReference type="ARBA" id="ARBA00022741"/>
    </source>
</evidence>
<feature type="domain" description="ABC transporter" evidence="5">
    <location>
        <begin position="250"/>
        <end position="496"/>
    </location>
</feature>
<name>A0ABT1EA37_9FIRM</name>
<dbReference type="InterPro" id="IPR017871">
    <property type="entry name" value="ABC_transporter-like_CS"/>
</dbReference>
<evidence type="ECO:0000259" key="5">
    <source>
        <dbReference type="PROSITE" id="PS50893"/>
    </source>
</evidence>
<dbReference type="Proteomes" id="UP001523566">
    <property type="component" value="Unassembled WGS sequence"/>
</dbReference>
<keyword evidence="3" id="KW-0547">Nucleotide-binding</keyword>
<dbReference type="InterPro" id="IPR003439">
    <property type="entry name" value="ABC_transporter-like_ATP-bd"/>
</dbReference>
<evidence type="ECO:0000256" key="1">
    <source>
        <dbReference type="ARBA" id="ARBA00022448"/>
    </source>
</evidence>
<sequence>MEKLLEMQGINKSFSGVEVLRNIDFFLETGEVRALLGANGAGKSTLMKILCGVYTKTSGKIIMEGKEVQIDRPQDGKNLGIGIVHQELSIIPTLSVIENFFLGREIKKGQLLDQKRMRKIFFESCEEFGFSIEPDIKAGSLSVAKQQMVEIMKILSQDARIIIMDEPTTSLTRDEKKNLFNIIIDLKKKGKTIVYISHILEEVFQLSDYATIMRNGEIVGTYKTESLNVASISEHMSGAKYVGKQRTHSYKQDDKTAIMKVESLKRNGIVNNVSFEVLPGEVVGFAGLVGAGRTEIVKAIYGGDRKDAGKIFVKGREVKIRSPKDAIANGIGLIPEDRKGEGLILKQEIYKNAALVQLKRFRKFKLLNEKNEKVYAQESVENLSIKVNSVKDAVVKLSGGNQQKVVIAKWLSQNFDVLIFDEPTKGIDIGAKEDIFRVIEEMAKEGKGIIFISSDLDEVIRVSDRICVIRDGKIIKEMENDNVEQKDIMNAILAYTDQEEKN</sequence>
<evidence type="ECO:0000256" key="2">
    <source>
        <dbReference type="ARBA" id="ARBA00022737"/>
    </source>
</evidence>
<keyword evidence="1" id="KW-0813">Transport</keyword>
<feature type="domain" description="ABC transporter" evidence="5">
    <location>
        <begin position="5"/>
        <end position="240"/>
    </location>
</feature>
<dbReference type="PROSITE" id="PS00211">
    <property type="entry name" value="ABC_TRANSPORTER_1"/>
    <property type="match status" value="1"/>
</dbReference>
<keyword evidence="2" id="KW-0677">Repeat</keyword>
<keyword evidence="7" id="KW-1185">Reference proteome</keyword>
<dbReference type="EMBL" id="JAMZFW010000013">
    <property type="protein sequence ID" value="MCP1102706.1"/>
    <property type="molecule type" value="Genomic_DNA"/>
</dbReference>
<dbReference type="CDD" id="cd03215">
    <property type="entry name" value="ABC_Carb_Monos_II"/>
    <property type="match status" value="1"/>
</dbReference>
<dbReference type="Pfam" id="PF00005">
    <property type="entry name" value="ABC_tran"/>
    <property type="match status" value="2"/>
</dbReference>